<dbReference type="CDD" id="cd01960">
    <property type="entry name" value="nsLTP1"/>
    <property type="match status" value="1"/>
</dbReference>
<keyword evidence="3" id="KW-0446">Lipid-binding</keyword>
<dbReference type="SMART" id="SM00499">
    <property type="entry name" value="AAI"/>
    <property type="match status" value="1"/>
</dbReference>
<evidence type="ECO:0000259" key="5">
    <source>
        <dbReference type="SMART" id="SM00499"/>
    </source>
</evidence>
<sequence>MGGGDVHGDGEWGNDNGGGRDNMQHGDSGGGTVLTLSDAGCCDGVRNIVSQADKQTLCNCLKDAANRYNISDQYAQQLPTLCNVNIPYKISRSTHCKSIRLTEFYYENDMASQIHVYAQSFTISTFKHKHKELS</sequence>
<dbReference type="SUPFAM" id="SSF47699">
    <property type="entry name" value="Bifunctional inhibitor/lipid-transfer protein/seed storage 2S albumin"/>
    <property type="match status" value="1"/>
</dbReference>
<keyword evidence="2" id="KW-1015">Disulfide bond</keyword>
<dbReference type="GO" id="GO:0006869">
    <property type="term" value="P:lipid transport"/>
    <property type="evidence" value="ECO:0007669"/>
    <property type="project" value="InterPro"/>
</dbReference>
<dbReference type="Gene3D" id="1.10.110.10">
    <property type="entry name" value="Plant lipid-transfer and hydrophobic proteins"/>
    <property type="match status" value="1"/>
</dbReference>
<dbReference type="GO" id="GO:0008289">
    <property type="term" value="F:lipid binding"/>
    <property type="evidence" value="ECO:0007669"/>
    <property type="project" value="UniProtKB-KW"/>
</dbReference>
<dbReference type="AlphaFoldDB" id="A0AAN9SGN9"/>
<evidence type="ECO:0000256" key="3">
    <source>
        <dbReference type="RuleBase" id="RU000628"/>
    </source>
</evidence>
<proteinExistence type="inferred from homology"/>
<feature type="domain" description="Bifunctional inhibitor/plant lipid transfer protein/seed storage helical" evidence="5">
    <location>
        <begin position="19"/>
        <end position="96"/>
    </location>
</feature>
<dbReference type="InterPro" id="IPR016140">
    <property type="entry name" value="Bifunc_inhib/LTP/seed_store"/>
</dbReference>
<organism evidence="6 7">
    <name type="scientific">Psophocarpus tetragonolobus</name>
    <name type="common">Winged bean</name>
    <name type="synonym">Dolichos tetragonolobus</name>
    <dbReference type="NCBI Taxonomy" id="3891"/>
    <lineage>
        <taxon>Eukaryota</taxon>
        <taxon>Viridiplantae</taxon>
        <taxon>Streptophyta</taxon>
        <taxon>Embryophyta</taxon>
        <taxon>Tracheophyta</taxon>
        <taxon>Spermatophyta</taxon>
        <taxon>Magnoliopsida</taxon>
        <taxon>eudicotyledons</taxon>
        <taxon>Gunneridae</taxon>
        <taxon>Pentapetalae</taxon>
        <taxon>rosids</taxon>
        <taxon>fabids</taxon>
        <taxon>Fabales</taxon>
        <taxon>Fabaceae</taxon>
        <taxon>Papilionoideae</taxon>
        <taxon>50 kb inversion clade</taxon>
        <taxon>NPAAA clade</taxon>
        <taxon>indigoferoid/millettioid clade</taxon>
        <taxon>Phaseoleae</taxon>
        <taxon>Psophocarpus</taxon>
    </lineage>
</organism>
<comment type="similarity">
    <text evidence="1 3">Belongs to the plant LTP family.</text>
</comment>
<reference evidence="6 7" key="1">
    <citation type="submission" date="2024-01" db="EMBL/GenBank/DDBJ databases">
        <title>The genomes of 5 underutilized Papilionoideae crops provide insights into root nodulation and disease resistanc.</title>
        <authorList>
            <person name="Jiang F."/>
        </authorList>
    </citation>
    <scope>NUCLEOTIDE SEQUENCE [LARGE SCALE GENOMIC DNA]</scope>
    <source>
        <strain evidence="6">DUOXIRENSHENG_FW03</strain>
        <tissue evidence="6">Leaves</tissue>
    </source>
</reference>
<protein>
    <recommendedName>
        <fullName evidence="3">Non-specific lipid-transfer protein</fullName>
    </recommendedName>
</protein>
<evidence type="ECO:0000313" key="6">
    <source>
        <dbReference type="EMBL" id="KAK7395005.1"/>
    </source>
</evidence>
<accession>A0AAN9SGN9</accession>
<keyword evidence="3" id="KW-0813">Transport</keyword>
<evidence type="ECO:0000256" key="2">
    <source>
        <dbReference type="ARBA" id="ARBA00023157"/>
    </source>
</evidence>
<dbReference type="Pfam" id="PF00234">
    <property type="entry name" value="Tryp_alpha_amyl"/>
    <property type="match status" value="1"/>
</dbReference>
<evidence type="ECO:0000256" key="4">
    <source>
        <dbReference type="SAM" id="MobiDB-lite"/>
    </source>
</evidence>
<comment type="caution">
    <text evidence="6">The sequence shown here is derived from an EMBL/GenBank/DDBJ whole genome shotgun (WGS) entry which is preliminary data.</text>
</comment>
<dbReference type="InterPro" id="IPR000528">
    <property type="entry name" value="Plant_nsLTP"/>
</dbReference>
<comment type="function">
    <text evidence="3">Plant non-specific lipid-transfer proteins transfer phospholipids as well as galactolipids across membranes. May play a role in wax or cutin deposition in the cell walls of expanding epidermal cells and certain secretory tissues.</text>
</comment>
<name>A0AAN9SGN9_PSOTE</name>
<dbReference type="EMBL" id="JAYMYS010000004">
    <property type="protein sequence ID" value="KAK7395005.1"/>
    <property type="molecule type" value="Genomic_DNA"/>
</dbReference>
<dbReference type="InterPro" id="IPR036312">
    <property type="entry name" value="Bifun_inhib/LTP/seed_sf"/>
</dbReference>
<gene>
    <name evidence="6" type="ORF">VNO78_15546</name>
</gene>
<keyword evidence="7" id="KW-1185">Reference proteome</keyword>
<evidence type="ECO:0000256" key="1">
    <source>
        <dbReference type="ARBA" id="ARBA00009748"/>
    </source>
</evidence>
<feature type="compositionally biased region" description="Basic and acidic residues" evidence="4">
    <location>
        <begin position="1"/>
        <end position="10"/>
    </location>
</feature>
<dbReference type="Proteomes" id="UP001386955">
    <property type="component" value="Unassembled WGS sequence"/>
</dbReference>
<evidence type="ECO:0000313" key="7">
    <source>
        <dbReference type="Proteomes" id="UP001386955"/>
    </source>
</evidence>
<feature type="region of interest" description="Disordered" evidence="4">
    <location>
        <begin position="1"/>
        <end position="29"/>
    </location>
</feature>
<dbReference type="PANTHER" id="PTHR33076">
    <property type="entry name" value="NON-SPECIFIC LIPID-TRANSFER PROTEIN 2-RELATED"/>
    <property type="match status" value="1"/>
</dbReference>
<dbReference type="PRINTS" id="PR00382">
    <property type="entry name" value="LIPIDTRNSFER"/>
</dbReference>